<dbReference type="PANTHER" id="PTHR38009">
    <property type="entry name" value="CONSERVED HYPOTHETICAL PHAGE TAIL PROTEIN"/>
    <property type="match status" value="1"/>
</dbReference>
<dbReference type="InterPro" id="IPR011747">
    <property type="entry name" value="CHP02241"/>
</dbReference>
<protein>
    <submittedName>
        <fullName evidence="1">T4-like virus tail tube protein gp19</fullName>
    </submittedName>
</protein>
<dbReference type="NCBIfam" id="TIGR02241">
    <property type="entry name" value="conserved hypothetical phage tail region protein"/>
    <property type="match status" value="1"/>
</dbReference>
<dbReference type="Proteomes" id="UP000022141">
    <property type="component" value="Unassembled WGS sequence"/>
</dbReference>
<dbReference type="STRING" id="1454004.AW11_02174"/>
<dbReference type="eggNOG" id="ENOG5032C5Y">
    <property type="taxonomic scope" value="Bacteria"/>
</dbReference>
<dbReference type="GO" id="GO:0005198">
    <property type="term" value="F:structural molecule activity"/>
    <property type="evidence" value="ECO:0007669"/>
    <property type="project" value="InterPro"/>
</dbReference>
<sequence>MNDIPLHVFRFQVSFSQQALANPTGASVPLCRGAFSECTGLEATMEPKVIKVGGSNYGAVQRAGQVSFATVVLKRGMTDTRDLWNWFASVAGGAYAYRLHVEIEMRNSADQAVVAWALRRALPVKFKAADLNAKGSEIGIEELHLAHEGLVLVS</sequence>
<gene>
    <name evidence="1" type="ORF">AW11_02174</name>
</gene>
<dbReference type="Pfam" id="PF06841">
    <property type="entry name" value="Phage_T4_gp19"/>
    <property type="match status" value="1"/>
</dbReference>
<keyword evidence="2" id="KW-1185">Reference proteome</keyword>
<dbReference type="InterPro" id="IPR010667">
    <property type="entry name" value="Phage_T4_Gp19"/>
</dbReference>
<dbReference type="PATRIC" id="fig|1454004.3.peg.2252"/>
<comment type="caution">
    <text evidence="1">The sequence shown here is derived from an EMBL/GenBank/DDBJ whole genome shotgun (WGS) entry which is preliminary data.</text>
</comment>
<dbReference type="AlphaFoldDB" id="A0A011NZZ6"/>
<evidence type="ECO:0000313" key="1">
    <source>
        <dbReference type="EMBL" id="EXI88288.1"/>
    </source>
</evidence>
<name>A0A011NZZ6_ACCRE</name>
<reference evidence="1" key="1">
    <citation type="submission" date="2014-02" db="EMBL/GenBank/DDBJ databases">
        <title>Expanding our view of genomic diversity in Candidatus Accumulibacter clades.</title>
        <authorList>
            <person name="Skennerton C.T."/>
            <person name="Barr J.J."/>
            <person name="Slater F.R."/>
            <person name="Bond P.L."/>
            <person name="Tyson G.W."/>
        </authorList>
    </citation>
    <scope>NUCLEOTIDE SEQUENCE [LARGE SCALE GENOMIC DNA]</scope>
</reference>
<evidence type="ECO:0000313" key="2">
    <source>
        <dbReference type="Proteomes" id="UP000022141"/>
    </source>
</evidence>
<dbReference type="PANTHER" id="PTHR38009:SF1">
    <property type="entry name" value="CONSERVED HYPOTHETICAL PHAGE TAIL PROTEIN"/>
    <property type="match status" value="1"/>
</dbReference>
<accession>A0A011NZZ6</accession>
<proteinExistence type="predicted"/>
<dbReference type="EMBL" id="JEMY01000027">
    <property type="protein sequence ID" value="EXI88288.1"/>
    <property type="molecule type" value="Genomic_DNA"/>
</dbReference>
<organism evidence="1 2">
    <name type="scientific">Accumulibacter regalis</name>
    <dbReference type="NCBI Taxonomy" id="522306"/>
    <lineage>
        <taxon>Bacteria</taxon>
        <taxon>Pseudomonadati</taxon>
        <taxon>Pseudomonadota</taxon>
        <taxon>Betaproteobacteria</taxon>
        <taxon>Candidatus Accumulibacter</taxon>
    </lineage>
</organism>